<dbReference type="Proteomes" id="UP000003835">
    <property type="component" value="Unassembled WGS sequence"/>
</dbReference>
<dbReference type="HOGENOM" id="CLU_489762_0_0_3"/>
<proteinExistence type="predicted"/>
<evidence type="ECO:0000256" key="6">
    <source>
        <dbReference type="ARBA" id="ARBA00022989"/>
    </source>
</evidence>
<evidence type="ECO:0000256" key="2">
    <source>
        <dbReference type="ARBA" id="ARBA00022475"/>
    </source>
</evidence>
<keyword evidence="3" id="KW-0328">Glycosyltransferase</keyword>
<dbReference type="STRING" id="118168.MC7420_1223"/>
<feature type="transmembrane region" description="Helical" evidence="8">
    <location>
        <begin position="83"/>
        <end position="104"/>
    </location>
</feature>
<feature type="transmembrane region" description="Helical" evidence="8">
    <location>
        <begin position="329"/>
        <end position="346"/>
    </location>
</feature>
<feature type="transmembrane region" description="Helical" evidence="8">
    <location>
        <begin position="243"/>
        <end position="264"/>
    </location>
</feature>
<evidence type="ECO:0000256" key="8">
    <source>
        <dbReference type="SAM" id="Phobius"/>
    </source>
</evidence>
<evidence type="ECO:0000256" key="7">
    <source>
        <dbReference type="ARBA" id="ARBA00023136"/>
    </source>
</evidence>
<evidence type="ECO:0000256" key="1">
    <source>
        <dbReference type="ARBA" id="ARBA00004651"/>
    </source>
</evidence>
<organism evidence="9 10">
    <name type="scientific">Coleofasciculus chthonoplastes PCC 7420</name>
    <dbReference type="NCBI Taxonomy" id="118168"/>
    <lineage>
        <taxon>Bacteria</taxon>
        <taxon>Bacillati</taxon>
        <taxon>Cyanobacteriota</taxon>
        <taxon>Cyanophyceae</taxon>
        <taxon>Coleofasciculales</taxon>
        <taxon>Coleofasciculaceae</taxon>
        <taxon>Coleofasciculus</taxon>
    </lineage>
</organism>
<evidence type="ECO:0000313" key="10">
    <source>
        <dbReference type="Proteomes" id="UP000003835"/>
    </source>
</evidence>
<gene>
    <name evidence="9" type="ORF">MC7420_1223</name>
</gene>
<dbReference type="GO" id="GO:0005886">
    <property type="term" value="C:plasma membrane"/>
    <property type="evidence" value="ECO:0007669"/>
    <property type="project" value="UniProtKB-SubCell"/>
</dbReference>
<keyword evidence="7 8" id="KW-0472">Membrane</keyword>
<feature type="transmembrane region" description="Helical" evidence="8">
    <location>
        <begin position="15"/>
        <end position="38"/>
    </location>
</feature>
<feature type="transmembrane region" description="Helical" evidence="8">
    <location>
        <begin position="110"/>
        <end position="129"/>
    </location>
</feature>
<keyword evidence="6 8" id="KW-1133">Transmembrane helix</keyword>
<comment type="subcellular location">
    <subcellularLocation>
        <location evidence="1">Cell membrane</location>
        <topology evidence="1">Multi-pass membrane protein</topology>
    </subcellularLocation>
</comment>
<keyword evidence="2" id="KW-1003">Cell membrane</keyword>
<keyword evidence="5 8" id="KW-0812">Transmembrane</keyword>
<evidence type="ECO:0000256" key="5">
    <source>
        <dbReference type="ARBA" id="ARBA00022692"/>
    </source>
</evidence>
<accession>B4VXB7</accession>
<feature type="transmembrane region" description="Helical" evidence="8">
    <location>
        <begin position="141"/>
        <end position="158"/>
    </location>
</feature>
<dbReference type="AlphaFoldDB" id="B4VXB7"/>
<dbReference type="PANTHER" id="PTHR33908">
    <property type="entry name" value="MANNOSYLTRANSFERASE YKCB-RELATED"/>
    <property type="match status" value="1"/>
</dbReference>
<name>B4VXB7_9CYAN</name>
<feature type="transmembrane region" description="Helical" evidence="8">
    <location>
        <begin position="196"/>
        <end position="213"/>
    </location>
</feature>
<sequence>MNLPFTHANRKTAQIHAAVVFVSVITVIASLTLLIVLAHTVATTTIPFDSDEAEHAVDGWQVYHSLIRLNLGDLFQAITSQSFYPFINSLFVAIAYLLAGASVVSSRIPSVLLFALTVFGLGWLTWRIAQRQEDAVNPADQWFPWTGAIFAIALAITSPIFVTNAVLCMLEMTGAMLAVLLILIGDQIDQIRHQRSRLIGIAIAAFVVMAIVLTKYSFGLFYIPGLLAALVTATKPGKLGRQVWLETTVVLGIYAAVLLLWILVTDRATMWMFFTNHPSYVDVWSVENFLYYPIVWLNEYSTKKPVGLLSLTFAVIGAVRYWKHLPMRVAVWSVLAATVVLGISTTNSQRHILVIAPAIWMLAGLGLVKVLQWLGRRTQTRPFVVGTIGLIWALLIVCAIEPASQLHARLIKVFEGLPVYAEMQEFGLQGVDLNQPVLLLGFNTDQYNLLAIRWRAAVLSGKRLEDLNIDQFPFEQREIYLRRTGRKPQKVSVDPSFPRQPLDAILDSGYYAYMIETRNLQEQSSILHSEQHSLVNYPTVAQQFYPWLVTVYKIEN</sequence>
<keyword evidence="10" id="KW-1185">Reference proteome</keyword>
<evidence type="ECO:0000256" key="3">
    <source>
        <dbReference type="ARBA" id="ARBA00022676"/>
    </source>
</evidence>
<feature type="transmembrane region" description="Helical" evidence="8">
    <location>
        <begin position="383"/>
        <end position="403"/>
    </location>
</feature>
<dbReference type="EMBL" id="DS989858">
    <property type="protein sequence ID" value="EDX73427.1"/>
    <property type="molecule type" value="Genomic_DNA"/>
</dbReference>
<keyword evidence="4" id="KW-0808">Transferase</keyword>
<reference evidence="9 10" key="1">
    <citation type="submission" date="2008-07" db="EMBL/GenBank/DDBJ databases">
        <authorList>
            <person name="Tandeau de Marsac N."/>
            <person name="Ferriera S."/>
            <person name="Johnson J."/>
            <person name="Kravitz S."/>
            <person name="Beeson K."/>
            <person name="Sutton G."/>
            <person name="Rogers Y.-H."/>
            <person name="Friedman R."/>
            <person name="Frazier M."/>
            <person name="Venter J.C."/>
        </authorList>
    </citation>
    <scope>NUCLEOTIDE SEQUENCE [LARGE SCALE GENOMIC DNA]</scope>
    <source>
        <strain evidence="9 10">PCC 7420</strain>
    </source>
</reference>
<protein>
    <recommendedName>
        <fullName evidence="11">Glycosyltransferase RgtA/B/C/D-like domain-containing protein</fullName>
    </recommendedName>
</protein>
<dbReference type="RefSeq" id="WP_006103516.1">
    <property type="nucleotide sequence ID" value="NZ_DS989858.1"/>
</dbReference>
<evidence type="ECO:0000313" key="9">
    <source>
        <dbReference type="EMBL" id="EDX73427.1"/>
    </source>
</evidence>
<evidence type="ECO:0000256" key="4">
    <source>
        <dbReference type="ARBA" id="ARBA00022679"/>
    </source>
</evidence>
<evidence type="ECO:0008006" key="11">
    <source>
        <dbReference type="Google" id="ProtNLM"/>
    </source>
</evidence>
<dbReference type="PANTHER" id="PTHR33908:SF11">
    <property type="entry name" value="MEMBRANE PROTEIN"/>
    <property type="match status" value="1"/>
</dbReference>
<dbReference type="InterPro" id="IPR050297">
    <property type="entry name" value="LipidA_mod_glycosyltrf_83"/>
</dbReference>
<dbReference type="GO" id="GO:0009103">
    <property type="term" value="P:lipopolysaccharide biosynthetic process"/>
    <property type="evidence" value="ECO:0007669"/>
    <property type="project" value="UniProtKB-ARBA"/>
</dbReference>
<dbReference type="GO" id="GO:0016763">
    <property type="term" value="F:pentosyltransferase activity"/>
    <property type="evidence" value="ECO:0007669"/>
    <property type="project" value="TreeGrafter"/>
</dbReference>
<feature type="transmembrane region" description="Helical" evidence="8">
    <location>
        <begin position="352"/>
        <end position="371"/>
    </location>
</feature>